<dbReference type="EMBL" id="JBJKFK010001495">
    <property type="protein sequence ID" value="KAL3312944.1"/>
    <property type="molecule type" value="Genomic_DNA"/>
</dbReference>
<evidence type="ECO:0000313" key="2">
    <source>
        <dbReference type="EMBL" id="KAL3312944.1"/>
    </source>
</evidence>
<evidence type="ECO:0000313" key="3">
    <source>
        <dbReference type="Proteomes" id="UP001626550"/>
    </source>
</evidence>
<dbReference type="AlphaFoldDB" id="A0ABD2PZW5"/>
<sequence length="129" mass="14007">MLELEKVQNLVLGGIALILMLVALSIDRWPADILFSESIRIRGVAGFMLISTICHVFVFVYDIVKSFKNDLDGRVYIIRLVSSIVSAACAITGLTLIADDFRGLTIAISGGSVFIALAICFLLSVKLTK</sequence>
<gene>
    <name evidence="2" type="ORF">Ciccas_008457</name>
</gene>
<comment type="caution">
    <text evidence="2">The sequence shown here is derived from an EMBL/GenBank/DDBJ whole genome shotgun (WGS) entry which is preliminary data.</text>
</comment>
<keyword evidence="3" id="KW-1185">Reference proteome</keyword>
<feature type="transmembrane region" description="Helical" evidence="1">
    <location>
        <begin position="46"/>
        <end position="64"/>
    </location>
</feature>
<feature type="transmembrane region" description="Helical" evidence="1">
    <location>
        <begin position="104"/>
        <end position="125"/>
    </location>
</feature>
<dbReference type="Proteomes" id="UP001626550">
    <property type="component" value="Unassembled WGS sequence"/>
</dbReference>
<name>A0ABD2PZW5_9PLAT</name>
<keyword evidence="1" id="KW-0472">Membrane</keyword>
<reference evidence="2 3" key="1">
    <citation type="submission" date="2024-11" db="EMBL/GenBank/DDBJ databases">
        <title>Adaptive evolution of stress response genes in parasites aligns with host niche diversity.</title>
        <authorList>
            <person name="Hahn C."/>
            <person name="Resl P."/>
        </authorList>
    </citation>
    <scope>NUCLEOTIDE SEQUENCE [LARGE SCALE GENOMIC DNA]</scope>
    <source>
        <strain evidence="2">EGGRZ-B1_66</strain>
        <tissue evidence="2">Body</tissue>
    </source>
</reference>
<evidence type="ECO:0000256" key="1">
    <source>
        <dbReference type="SAM" id="Phobius"/>
    </source>
</evidence>
<protein>
    <submittedName>
        <fullName evidence="2">Uncharacterized protein</fullName>
    </submittedName>
</protein>
<proteinExistence type="predicted"/>
<keyword evidence="1" id="KW-0812">Transmembrane</keyword>
<accession>A0ABD2PZW5</accession>
<feature type="transmembrane region" description="Helical" evidence="1">
    <location>
        <begin position="7"/>
        <end position="26"/>
    </location>
</feature>
<feature type="transmembrane region" description="Helical" evidence="1">
    <location>
        <begin position="76"/>
        <end position="98"/>
    </location>
</feature>
<organism evidence="2 3">
    <name type="scientific">Cichlidogyrus casuarinus</name>
    <dbReference type="NCBI Taxonomy" id="1844966"/>
    <lineage>
        <taxon>Eukaryota</taxon>
        <taxon>Metazoa</taxon>
        <taxon>Spiralia</taxon>
        <taxon>Lophotrochozoa</taxon>
        <taxon>Platyhelminthes</taxon>
        <taxon>Monogenea</taxon>
        <taxon>Monopisthocotylea</taxon>
        <taxon>Dactylogyridea</taxon>
        <taxon>Ancyrocephalidae</taxon>
        <taxon>Cichlidogyrus</taxon>
    </lineage>
</organism>
<keyword evidence="1" id="KW-1133">Transmembrane helix</keyword>